<dbReference type="RefSeq" id="WP_009625364.1">
    <property type="nucleotide sequence ID" value="NZ_VBTY01000009.1"/>
</dbReference>
<dbReference type="Proteomes" id="UP001152872">
    <property type="component" value="Unassembled WGS sequence"/>
</dbReference>
<gene>
    <name evidence="1" type="ORF">FEV09_02020</name>
</gene>
<evidence type="ECO:0000313" key="1">
    <source>
        <dbReference type="EMBL" id="MDG3493323.1"/>
    </source>
</evidence>
<organism evidence="1 2">
    <name type="scientific">Pseudanabaena catenata USMAC16</name>
    <dbReference type="NCBI Taxonomy" id="1855837"/>
    <lineage>
        <taxon>Bacteria</taxon>
        <taxon>Bacillati</taxon>
        <taxon>Cyanobacteriota</taxon>
        <taxon>Cyanophyceae</taxon>
        <taxon>Pseudanabaenales</taxon>
        <taxon>Pseudanabaenaceae</taxon>
        <taxon>Pseudanabaena</taxon>
    </lineage>
</organism>
<sequence>MVTRSIECEDCGMVASLAIGQSINRSKLGWYQSTRCENCGMGIEADDEGLPPKDIRNQIIELNGRWGLSILVEDSQRLEVYKILRCALNITMEELRQMKQRMSDVVYTGTKTEMEWLCNRLSQFGIDSSVLPQNNDEDARSIDINDLLSC</sequence>
<dbReference type="AlphaFoldDB" id="A0A9X4M5Z0"/>
<proteinExistence type="predicted"/>
<accession>A0A9X4M5Z0</accession>
<evidence type="ECO:0000313" key="2">
    <source>
        <dbReference type="Proteomes" id="UP001152872"/>
    </source>
</evidence>
<name>A0A9X4M5Z0_9CYAN</name>
<reference evidence="1" key="1">
    <citation type="submission" date="2019-05" db="EMBL/GenBank/DDBJ databases">
        <title>Whole genome sequencing of Pseudanabaena catenata USMAC16.</title>
        <authorList>
            <person name="Khan Z."/>
            <person name="Omar W.M."/>
            <person name="Convey P."/>
            <person name="Merican F."/>
            <person name="Najimudin N."/>
        </authorList>
    </citation>
    <scope>NUCLEOTIDE SEQUENCE</scope>
    <source>
        <strain evidence="1">USMAC16</strain>
    </source>
</reference>
<keyword evidence="2" id="KW-1185">Reference proteome</keyword>
<protein>
    <submittedName>
        <fullName evidence="1">Uncharacterized protein</fullName>
    </submittedName>
</protein>
<dbReference type="EMBL" id="VBTY01000009">
    <property type="protein sequence ID" value="MDG3493323.1"/>
    <property type="molecule type" value="Genomic_DNA"/>
</dbReference>
<comment type="caution">
    <text evidence="1">The sequence shown here is derived from an EMBL/GenBank/DDBJ whole genome shotgun (WGS) entry which is preliminary data.</text>
</comment>